<accession>A0A1J4SHD3</accession>
<protein>
    <recommendedName>
        <fullName evidence="1">Uroporphyrinogen decarboxylase (URO-D) domain-containing protein</fullName>
    </recommendedName>
</protein>
<dbReference type="GO" id="GO:0004853">
    <property type="term" value="F:uroporphyrinogen decarboxylase activity"/>
    <property type="evidence" value="ECO:0007669"/>
    <property type="project" value="InterPro"/>
</dbReference>
<dbReference type="AlphaFoldDB" id="A0A1J4SHD3"/>
<dbReference type="InterPro" id="IPR052024">
    <property type="entry name" value="Methanogen_methyltrans"/>
</dbReference>
<dbReference type="STRING" id="1817893.AUJ66_01665"/>
<evidence type="ECO:0000259" key="1">
    <source>
        <dbReference type="Pfam" id="PF01208"/>
    </source>
</evidence>
<dbReference type="Proteomes" id="UP000182278">
    <property type="component" value="Unassembled WGS sequence"/>
</dbReference>
<gene>
    <name evidence="2" type="ORF">AUJ66_01665</name>
</gene>
<dbReference type="GO" id="GO:0006779">
    <property type="term" value="P:porphyrin-containing compound biosynthetic process"/>
    <property type="evidence" value="ECO:0007669"/>
    <property type="project" value="InterPro"/>
</dbReference>
<dbReference type="PANTHER" id="PTHR47099">
    <property type="entry name" value="METHYLCOBAMIDE:COM METHYLTRANSFERASE MTBA"/>
    <property type="match status" value="1"/>
</dbReference>
<dbReference type="SUPFAM" id="SSF51726">
    <property type="entry name" value="UROD/MetE-like"/>
    <property type="match status" value="1"/>
</dbReference>
<dbReference type="EMBL" id="MNUO01000025">
    <property type="protein sequence ID" value="OIN98074.1"/>
    <property type="molecule type" value="Genomic_DNA"/>
</dbReference>
<sequence length="370" mass="42139">MEIFNPKKYKIQIEESEKRKKIAFSFKEPDFVPINISAYGSYYSTMFGYNIKDYYTDREVMVDVFLKYIPWRFEYLKDDRTDYGITLDLGPVGEGLFFNCPIEYPDDTSPRVVPILKDENDIMKLKVPDPATNPGIQYVFAEATKTKKILEKKGVKLPFSFGFGIHPPLSAACAIMEPTTVYTMMHTSPEVVKILLEKMLDAFFKITDYMDKRFGIKNRQSIGLANDNSAFVSNKMYCEMVLPFDKAIYERYGKKERYLHADGPNDHNFKTFAEDLKLTSMDIGGFSSIDAAVRDMKGKVVIHGGLNNKDLYRGLTDETKEKIKHAIKVAAPGGGYEFAIGGETYPGVSPETLIELVKYVREVGKYPINI</sequence>
<evidence type="ECO:0000313" key="2">
    <source>
        <dbReference type="EMBL" id="OIN98074.1"/>
    </source>
</evidence>
<reference evidence="2 3" key="1">
    <citation type="journal article" date="2016" name="Environ. Microbiol.">
        <title>Genomic resolution of a cold subsurface aquifer community provides metabolic insights for novel microbes adapted to high CO concentrations.</title>
        <authorList>
            <person name="Probst A.J."/>
            <person name="Castelle C.J."/>
            <person name="Singh A."/>
            <person name="Brown C.T."/>
            <person name="Anantharaman K."/>
            <person name="Sharon I."/>
            <person name="Hug L.A."/>
            <person name="Burstein D."/>
            <person name="Emerson J.B."/>
            <person name="Thomas B.C."/>
            <person name="Banfield J.F."/>
        </authorList>
    </citation>
    <scope>NUCLEOTIDE SEQUENCE [LARGE SCALE GENOMIC DNA]</scope>
    <source>
        <strain evidence="2">CG1_02_38_46</strain>
    </source>
</reference>
<comment type="caution">
    <text evidence="2">The sequence shown here is derived from an EMBL/GenBank/DDBJ whole genome shotgun (WGS) entry which is preliminary data.</text>
</comment>
<evidence type="ECO:0000313" key="3">
    <source>
        <dbReference type="Proteomes" id="UP000182278"/>
    </source>
</evidence>
<feature type="domain" description="Uroporphyrinogen decarboxylase (URO-D)" evidence="1">
    <location>
        <begin position="23"/>
        <end position="362"/>
    </location>
</feature>
<organism evidence="2 3">
    <name type="scientific">Candidatus Desantisbacteria bacterium CG1_02_38_46</name>
    <dbReference type="NCBI Taxonomy" id="1817893"/>
    <lineage>
        <taxon>Bacteria</taxon>
        <taxon>Candidatus Desantisiibacteriota</taxon>
    </lineage>
</organism>
<dbReference type="Gene3D" id="3.20.20.210">
    <property type="match status" value="1"/>
</dbReference>
<proteinExistence type="predicted"/>
<dbReference type="InterPro" id="IPR000257">
    <property type="entry name" value="Uroporphyrinogen_deCOase"/>
</dbReference>
<dbReference type="PANTHER" id="PTHR47099:SF1">
    <property type="entry name" value="METHYLCOBAMIDE:COM METHYLTRANSFERASE MTBA"/>
    <property type="match status" value="1"/>
</dbReference>
<name>A0A1J4SHD3_9BACT</name>
<dbReference type="InterPro" id="IPR038071">
    <property type="entry name" value="UROD/MetE-like_sf"/>
</dbReference>
<dbReference type="Pfam" id="PF01208">
    <property type="entry name" value="URO-D"/>
    <property type="match status" value="1"/>
</dbReference>